<dbReference type="Gene3D" id="1.10.600.10">
    <property type="entry name" value="Farnesyl Diphosphate Synthase"/>
    <property type="match status" value="1"/>
</dbReference>
<gene>
    <name evidence="1" type="ORF">MYP_2446</name>
</gene>
<reference evidence="1 2" key="1">
    <citation type="submission" date="2014-09" db="EMBL/GenBank/DDBJ databases">
        <title>Sporocytophaga myxococcoides PG-01 genome sequencing.</title>
        <authorList>
            <person name="Liu L."/>
            <person name="Gao P.J."/>
            <person name="Chen G.J."/>
            <person name="Wang L.S."/>
        </authorList>
    </citation>
    <scope>NUCLEOTIDE SEQUENCE [LARGE SCALE GENOMIC DNA]</scope>
    <source>
        <strain evidence="1 2">PG-01</strain>
    </source>
</reference>
<protein>
    <submittedName>
        <fullName evidence="1">Phytoene synthase</fullName>
    </submittedName>
</protein>
<evidence type="ECO:0000313" key="2">
    <source>
        <dbReference type="Proteomes" id="UP000030185"/>
    </source>
</evidence>
<comment type="caution">
    <text evidence="1">The sequence shown here is derived from an EMBL/GenBank/DDBJ whole genome shotgun (WGS) entry which is preliminary data.</text>
</comment>
<dbReference type="eggNOG" id="COG1562">
    <property type="taxonomic scope" value="Bacteria"/>
</dbReference>
<dbReference type="STRING" id="153721.MYP_2446"/>
<organism evidence="1 2">
    <name type="scientific">Sporocytophaga myxococcoides</name>
    <dbReference type="NCBI Taxonomy" id="153721"/>
    <lineage>
        <taxon>Bacteria</taxon>
        <taxon>Pseudomonadati</taxon>
        <taxon>Bacteroidota</taxon>
        <taxon>Cytophagia</taxon>
        <taxon>Cytophagales</taxon>
        <taxon>Cytophagaceae</taxon>
        <taxon>Sporocytophaga</taxon>
    </lineage>
</organism>
<keyword evidence="2" id="KW-1185">Reference proteome</keyword>
<sequence>MVINTLSHHLRDKIYSIYAFAALAEEIVTSLENRDKKELISEYINETYKAIERRFSLNPILNSFQIVINEFQIDTALIRIFLEGIKLKIYQIPGNSEQIELYETSAAEALGLMILKALCDGNHQLYETLETSAKKFSSTILMINKLTNSSKLYHNTETAIAIQLEWLSKEMKIAMEISIEDNLKKVKENIDRAPQSSKRALYIAYAYYSTLFKKIKKLSSEKIITNKIGISYNRKIILALNSVIKQKLNLL</sequence>
<dbReference type="InterPro" id="IPR002060">
    <property type="entry name" value="Squ/phyt_synthse"/>
</dbReference>
<dbReference type="InterPro" id="IPR008949">
    <property type="entry name" value="Isoprenoid_synthase_dom_sf"/>
</dbReference>
<dbReference type="SUPFAM" id="SSF48576">
    <property type="entry name" value="Terpenoid synthases"/>
    <property type="match status" value="1"/>
</dbReference>
<dbReference type="EMBL" id="BBLT01000004">
    <property type="protein sequence ID" value="GAL85217.1"/>
    <property type="molecule type" value="Genomic_DNA"/>
</dbReference>
<dbReference type="Pfam" id="PF00494">
    <property type="entry name" value="SQS_PSY"/>
    <property type="match status" value="1"/>
</dbReference>
<dbReference type="AlphaFoldDB" id="A0A098LFE5"/>
<evidence type="ECO:0000313" key="1">
    <source>
        <dbReference type="EMBL" id="GAL85217.1"/>
    </source>
</evidence>
<name>A0A098LFE5_9BACT</name>
<proteinExistence type="predicted"/>
<accession>A0A098LFE5</accession>
<dbReference type="Proteomes" id="UP000030185">
    <property type="component" value="Unassembled WGS sequence"/>
</dbReference>